<reference evidence="3" key="1">
    <citation type="submission" date="2017-02" db="EMBL/GenBank/DDBJ databases">
        <authorList>
            <person name="Daims H."/>
        </authorList>
    </citation>
    <scope>NUCLEOTIDE SEQUENCE [LARGE SCALE GENOMIC DNA]</scope>
</reference>
<dbReference type="InterPro" id="IPR009956">
    <property type="entry name" value="Post-segregation_anti-tox_CcdA"/>
</dbReference>
<protein>
    <submittedName>
        <fullName evidence="2">CcdB antidote CcdA</fullName>
    </submittedName>
</protein>
<organism evidence="2 3">
    <name type="scientific">Crenothrix polyspora</name>
    <dbReference type="NCBI Taxonomy" id="360316"/>
    <lineage>
        <taxon>Bacteria</taxon>
        <taxon>Pseudomonadati</taxon>
        <taxon>Pseudomonadota</taxon>
        <taxon>Gammaproteobacteria</taxon>
        <taxon>Methylococcales</taxon>
        <taxon>Crenotrichaceae</taxon>
        <taxon>Crenothrix</taxon>
    </lineage>
</organism>
<dbReference type="RefSeq" id="WP_087143189.1">
    <property type="nucleotide sequence ID" value="NZ_FUKI01000097.1"/>
</dbReference>
<keyword evidence="3" id="KW-1185">Reference proteome</keyword>
<keyword evidence="1" id="KW-1277">Toxin-antitoxin system</keyword>
<dbReference type="OrthoDB" id="7219749at2"/>
<name>A0A1R4H7G5_9GAMM</name>
<evidence type="ECO:0000313" key="3">
    <source>
        <dbReference type="Proteomes" id="UP000195667"/>
    </source>
</evidence>
<dbReference type="EMBL" id="FUKI01000097">
    <property type="protein sequence ID" value="SJM91971.1"/>
    <property type="molecule type" value="Genomic_DNA"/>
</dbReference>
<proteinExistence type="predicted"/>
<accession>A0A1R4H7G5</accession>
<dbReference type="AlphaFoldDB" id="A0A1R4H7G5"/>
<dbReference type="Pfam" id="PF07362">
    <property type="entry name" value="CcdA"/>
    <property type="match status" value="1"/>
</dbReference>
<evidence type="ECO:0000256" key="1">
    <source>
        <dbReference type="ARBA" id="ARBA00022649"/>
    </source>
</evidence>
<dbReference type="Proteomes" id="UP000195667">
    <property type="component" value="Unassembled WGS sequence"/>
</dbReference>
<sequence length="81" mass="8963">MQALYDVSAAKKPTNVSVNSDLIKKAKALNINLSAAMEQKLIELIRQQQAADWLASNQTAITGYNQLVEEHGVFADELRSF</sequence>
<evidence type="ECO:0000313" key="2">
    <source>
        <dbReference type="EMBL" id="SJM91971.1"/>
    </source>
</evidence>
<gene>
    <name evidence="2" type="primary">ccdA</name>
    <name evidence="2" type="ORF">CRENPOLYSF1_230013</name>
</gene>